<dbReference type="AlphaFoldDB" id="A0A1H7HTH1"/>
<dbReference type="InterPro" id="IPR027379">
    <property type="entry name" value="CLS_N"/>
</dbReference>
<evidence type="ECO:0000256" key="4">
    <source>
        <dbReference type="ARBA" id="ARBA00022989"/>
    </source>
</evidence>
<gene>
    <name evidence="9" type="ORF">SAMN05414137_102327</name>
</gene>
<keyword evidence="2" id="KW-1003">Cell membrane</keyword>
<feature type="domain" description="Cardiolipin synthase N-terminal" evidence="8">
    <location>
        <begin position="20"/>
        <end position="65"/>
    </location>
</feature>
<accession>A0A1H7HTH1</accession>
<reference evidence="10" key="1">
    <citation type="submission" date="2016-10" db="EMBL/GenBank/DDBJ databases">
        <authorList>
            <person name="Varghese N."/>
        </authorList>
    </citation>
    <scope>NUCLEOTIDE SEQUENCE [LARGE SCALE GENOMIC DNA]</scope>
    <source>
        <strain evidence="10">DSM 45096 / BCRC 16803 / CGMCC 4.1857 / CIP 109030 / JCM 12277 / KCTC 19219 / NBRC 100920 / 33214</strain>
    </source>
</reference>
<organism evidence="9 10">
    <name type="scientific">Streptacidiphilus jiangxiensis</name>
    <dbReference type="NCBI Taxonomy" id="235985"/>
    <lineage>
        <taxon>Bacteria</taxon>
        <taxon>Bacillati</taxon>
        <taxon>Actinomycetota</taxon>
        <taxon>Actinomycetes</taxon>
        <taxon>Kitasatosporales</taxon>
        <taxon>Streptomycetaceae</taxon>
        <taxon>Streptacidiphilus</taxon>
    </lineage>
</organism>
<dbReference type="STRING" id="235985.SAMN05414137_102327"/>
<keyword evidence="5 6" id="KW-0472">Membrane</keyword>
<proteinExistence type="predicted"/>
<feature type="transmembrane region" description="Helical" evidence="6">
    <location>
        <begin position="45"/>
        <end position="65"/>
    </location>
</feature>
<protein>
    <submittedName>
        <fullName evidence="9">Short C-terminal domain-containing protein</fullName>
    </submittedName>
</protein>
<keyword evidence="4 6" id="KW-1133">Transmembrane helix</keyword>
<evidence type="ECO:0000256" key="5">
    <source>
        <dbReference type="ARBA" id="ARBA00023136"/>
    </source>
</evidence>
<dbReference type="EMBL" id="FOAZ01000002">
    <property type="protein sequence ID" value="SEK52957.1"/>
    <property type="molecule type" value="Genomic_DNA"/>
</dbReference>
<keyword evidence="3 6" id="KW-0812">Transmembrane</keyword>
<feature type="domain" description="SHOCT" evidence="7">
    <location>
        <begin position="107"/>
        <end position="134"/>
    </location>
</feature>
<dbReference type="OrthoDB" id="7596142at2"/>
<dbReference type="Pfam" id="PF13396">
    <property type="entry name" value="PLDc_N"/>
    <property type="match status" value="1"/>
</dbReference>
<evidence type="ECO:0000256" key="3">
    <source>
        <dbReference type="ARBA" id="ARBA00022692"/>
    </source>
</evidence>
<evidence type="ECO:0000256" key="1">
    <source>
        <dbReference type="ARBA" id="ARBA00004651"/>
    </source>
</evidence>
<evidence type="ECO:0000256" key="2">
    <source>
        <dbReference type="ARBA" id="ARBA00022475"/>
    </source>
</evidence>
<name>A0A1H7HTH1_STRJI</name>
<dbReference type="Pfam" id="PF09851">
    <property type="entry name" value="SHOCT"/>
    <property type="match status" value="1"/>
</dbReference>
<evidence type="ECO:0000256" key="6">
    <source>
        <dbReference type="SAM" id="Phobius"/>
    </source>
</evidence>
<evidence type="ECO:0000259" key="8">
    <source>
        <dbReference type="Pfam" id="PF13396"/>
    </source>
</evidence>
<evidence type="ECO:0000313" key="9">
    <source>
        <dbReference type="EMBL" id="SEK52957.1"/>
    </source>
</evidence>
<evidence type="ECO:0000259" key="7">
    <source>
        <dbReference type="Pfam" id="PF09851"/>
    </source>
</evidence>
<sequence length="135" mass="15239">MSNYPMLNVFWTMLEFFLWILWFFLLFKILTDIFRNHDMSGGIKALWIIFVILLPFLGVLVYVIVNGRGMSQRDVQQAQQADAAFKKYVREAASDSGGSGGGASHVEELAKLADLRNSGALTDEEYQKAKDKLLA</sequence>
<comment type="subcellular location">
    <subcellularLocation>
        <location evidence="1">Cell membrane</location>
        <topology evidence="1">Multi-pass membrane protein</topology>
    </subcellularLocation>
</comment>
<evidence type="ECO:0000313" key="10">
    <source>
        <dbReference type="Proteomes" id="UP000183015"/>
    </source>
</evidence>
<keyword evidence="10" id="KW-1185">Reference proteome</keyword>
<dbReference type="InterPro" id="IPR018649">
    <property type="entry name" value="SHOCT"/>
</dbReference>
<dbReference type="GO" id="GO:0005886">
    <property type="term" value="C:plasma membrane"/>
    <property type="evidence" value="ECO:0007669"/>
    <property type="project" value="UniProtKB-SubCell"/>
</dbReference>
<dbReference type="RefSeq" id="WP_042454479.1">
    <property type="nucleotide sequence ID" value="NZ_BBPN01000033.1"/>
</dbReference>
<dbReference type="eggNOG" id="ENOG5032Z2S">
    <property type="taxonomic scope" value="Bacteria"/>
</dbReference>
<dbReference type="Proteomes" id="UP000183015">
    <property type="component" value="Unassembled WGS sequence"/>
</dbReference>
<feature type="transmembrane region" description="Helical" evidence="6">
    <location>
        <begin position="7"/>
        <end position="25"/>
    </location>
</feature>